<evidence type="ECO:0000313" key="3">
    <source>
        <dbReference type="Proteomes" id="UP000027138"/>
    </source>
</evidence>
<dbReference type="EMBL" id="KK914644">
    <property type="protein sequence ID" value="KDP30727.1"/>
    <property type="molecule type" value="Genomic_DNA"/>
</dbReference>
<protein>
    <submittedName>
        <fullName evidence="2">Uncharacterized protein</fullName>
    </submittedName>
</protein>
<name>A0A067K3R1_JATCU</name>
<reference evidence="2 3" key="1">
    <citation type="journal article" date="2014" name="PLoS ONE">
        <title>Global Analysis of Gene Expression Profiles in Physic Nut (Jatropha curcas L.) Seedlings Exposed to Salt Stress.</title>
        <authorList>
            <person name="Zhang L."/>
            <person name="Zhang C."/>
            <person name="Wu P."/>
            <person name="Chen Y."/>
            <person name="Li M."/>
            <person name="Jiang H."/>
            <person name="Wu G."/>
        </authorList>
    </citation>
    <scope>NUCLEOTIDE SEQUENCE [LARGE SCALE GENOMIC DNA]</scope>
    <source>
        <strain evidence="3">cv. GZQX0401</strain>
        <tissue evidence="2">Young leaves</tissue>
    </source>
</reference>
<feature type="compositionally biased region" description="Basic and acidic residues" evidence="1">
    <location>
        <begin position="30"/>
        <end position="42"/>
    </location>
</feature>
<feature type="compositionally biased region" description="Polar residues" evidence="1">
    <location>
        <begin position="19"/>
        <end position="29"/>
    </location>
</feature>
<feature type="region of interest" description="Disordered" evidence="1">
    <location>
        <begin position="1"/>
        <end position="53"/>
    </location>
</feature>
<keyword evidence="3" id="KW-1185">Reference proteome</keyword>
<gene>
    <name evidence="2" type="ORF">JCGZ_15528</name>
</gene>
<dbReference type="AlphaFoldDB" id="A0A067K3R1"/>
<dbReference type="Proteomes" id="UP000027138">
    <property type="component" value="Unassembled WGS sequence"/>
</dbReference>
<evidence type="ECO:0000256" key="1">
    <source>
        <dbReference type="SAM" id="MobiDB-lite"/>
    </source>
</evidence>
<evidence type="ECO:0000313" key="2">
    <source>
        <dbReference type="EMBL" id="KDP30727.1"/>
    </source>
</evidence>
<accession>A0A067K3R1</accession>
<sequence>MNVFMDKVTGKKIDVMDSPINQSPTSKPSAKQENESSSKCAKELGGQPPLSPSGALTVVVLSLKRSINHHIEETSRCTTHQRHHSRQAAPLAGLQ</sequence>
<feature type="region of interest" description="Disordered" evidence="1">
    <location>
        <begin position="74"/>
        <end position="95"/>
    </location>
</feature>
<proteinExistence type="predicted"/>
<organism evidence="2 3">
    <name type="scientific">Jatropha curcas</name>
    <name type="common">Barbados nut</name>
    <dbReference type="NCBI Taxonomy" id="180498"/>
    <lineage>
        <taxon>Eukaryota</taxon>
        <taxon>Viridiplantae</taxon>
        <taxon>Streptophyta</taxon>
        <taxon>Embryophyta</taxon>
        <taxon>Tracheophyta</taxon>
        <taxon>Spermatophyta</taxon>
        <taxon>Magnoliopsida</taxon>
        <taxon>eudicotyledons</taxon>
        <taxon>Gunneridae</taxon>
        <taxon>Pentapetalae</taxon>
        <taxon>rosids</taxon>
        <taxon>fabids</taxon>
        <taxon>Malpighiales</taxon>
        <taxon>Euphorbiaceae</taxon>
        <taxon>Crotonoideae</taxon>
        <taxon>Jatropheae</taxon>
        <taxon>Jatropha</taxon>
    </lineage>
</organism>